<evidence type="ECO:0000259" key="4">
    <source>
        <dbReference type="PROSITE" id="PS01031"/>
    </source>
</evidence>
<accession>A0A7Y9J8U7</accession>
<proteinExistence type="inferred from homology"/>
<evidence type="ECO:0000313" key="5">
    <source>
        <dbReference type="EMBL" id="NYD38829.1"/>
    </source>
</evidence>
<dbReference type="PROSITE" id="PS01031">
    <property type="entry name" value="SHSP"/>
    <property type="match status" value="1"/>
</dbReference>
<feature type="compositionally biased region" description="Low complexity" evidence="3">
    <location>
        <begin position="154"/>
        <end position="177"/>
    </location>
</feature>
<name>A0A7Y9J8U7_9PSEU</name>
<dbReference type="Proteomes" id="UP000535890">
    <property type="component" value="Unassembled WGS sequence"/>
</dbReference>
<protein>
    <submittedName>
        <fullName evidence="5">HSP20 family molecular chaperone IbpA</fullName>
    </submittedName>
</protein>
<dbReference type="InterPro" id="IPR002068">
    <property type="entry name" value="A-crystallin/Hsp20_dom"/>
</dbReference>
<feature type="region of interest" description="Disordered" evidence="3">
    <location>
        <begin position="152"/>
        <end position="177"/>
    </location>
</feature>
<evidence type="ECO:0000256" key="1">
    <source>
        <dbReference type="PROSITE-ProRule" id="PRU00285"/>
    </source>
</evidence>
<evidence type="ECO:0000256" key="3">
    <source>
        <dbReference type="SAM" id="MobiDB-lite"/>
    </source>
</evidence>
<gene>
    <name evidence="5" type="ORF">BJ983_004931</name>
</gene>
<reference evidence="5 6" key="1">
    <citation type="submission" date="2020-07" db="EMBL/GenBank/DDBJ databases">
        <title>Sequencing the genomes of 1000 actinobacteria strains.</title>
        <authorList>
            <person name="Klenk H.-P."/>
        </authorList>
    </citation>
    <scope>NUCLEOTIDE SEQUENCE [LARGE SCALE GENOMIC DNA]</scope>
    <source>
        <strain evidence="5 6">DSM 45772</strain>
    </source>
</reference>
<dbReference type="AlphaFoldDB" id="A0A7Y9J8U7"/>
<dbReference type="PANTHER" id="PTHR11527">
    <property type="entry name" value="HEAT-SHOCK PROTEIN 20 FAMILY MEMBER"/>
    <property type="match status" value="1"/>
</dbReference>
<evidence type="ECO:0000313" key="6">
    <source>
        <dbReference type="Proteomes" id="UP000535890"/>
    </source>
</evidence>
<sequence>MSSALTFRYPRFVGPFAPFRVADALVRSSVRTARPAESAWFVPAADVVRDGDDAVVRVELPGVDVAADVRVEVVDHRLVVAGERREEHEGEGFRESRRGSFRRIFGLPRHVDADAVSASYDAGVLSVRIAGAHVAPQPVTPEARRIDIAGVTPSATADGTTEGATDGATEASGTAEA</sequence>
<organism evidence="5 6">
    <name type="scientific">Actinomycetospora corticicola</name>
    <dbReference type="NCBI Taxonomy" id="663602"/>
    <lineage>
        <taxon>Bacteria</taxon>
        <taxon>Bacillati</taxon>
        <taxon>Actinomycetota</taxon>
        <taxon>Actinomycetes</taxon>
        <taxon>Pseudonocardiales</taxon>
        <taxon>Pseudonocardiaceae</taxon>
        <taxon>Actinomycetospora</taxon>
    </lineage>
</organism>
<dbReference type="SUPFAM" id="SSF49764">
    <property type="entry name" value="HSP20-like chaperones"/>
    <property type="match status" value="1"/>
</dbReference>
<dbReference type="EMBL" id="JACCBN010000001">
    <property type="protein sequence ID" value="NYD38829.1"/>
    <property type="molecule type" value="Genomic_DNA"/>
</dbReference>
<dbReference type="CDD" id="cd06464">
    <property type="entry name" value="ACD_sHsps-like"/>
    <property type="match status" value="1"/>
</dbReference>
<dbReference type="Pfam" id="PF00011">
    <property type="entry name" value="HSP20"/>
    <property type="match status" value="1"/>
</dbReference>
<comment type="similarity">
    <text evidence="1 2">Belongs to the small heat shock protein (HSP20) family.</text>
</comment>
<keyword evidence="6" id="KW-1185">Reference proteome</keyword>
<dbReference type="RefSeq" id="WP_179796219.1">
    <property type="nucleotide sequence ID" value="NZ_BAABHP010000019.1"/>
</dbReference>
<feature type="domain" description="SHSP" evidence="4">
    <location>
        <begin position="36"/>
        <end position="149"/>
    </location>
</feature>
<dbReference type="Gene3D" id="2.60.40.790">
    <property type="match status" value="1"/>
</dbReference>
<comment type="caution">
    <text evidence="5">The sequence shown here is derived from an EMBL/GenBank/DDBJ whole genome shotgun (WGS) entry which is preliminary data.</text>
</comment>
<evidence type="ECO:0000256" key="2">
    <source>
        <dbReference type="RuleBase" id="RU003616"/>
    </source>
</evidence>
<dbReference type="InterPro" id="IPR008978">
    <property type="entry name" value="HSP20-like_chaperone"/>
</dbReference>
<dbReference type="InterPro" id="IPR031107">
    <property type="entry name" value="Small_HSP"/>
</dbReference>